<dbReference type="GO" id="GO:0008831">
    <property type="term" value="F:dTDP-4-dehydrorhamnose reductase activity"/>
    <property type="evidence" value="ECO:0007669"/>
    <property type="project" value="UniProtKB-EC"/>
</dbReference>
<dbReference type="SUPFAM" id="SSF51735">
    <property type="entry name" value="NAD(P)-binding Rossmann-fold domains"/>
    <property type="match status" value="1"/>
</dbReference>
<dbReference type="PANTHER" id="PTHR10491">
    <property type="entry name" value="DTDP-4-DEHYDRORHAMNOSE REDUCTASE"/>
    <property type="match status" value="1"/>
</dbReference>
<evidence type="ECO:0000256" key="1">
    <source>
        <dbReference type="ARBA" id="ARBA00010944"/>
    </source>
</evidence>
<dbReference type="Pfam" id="PF04321">
    <property type="entry name" value="RmlD_sub_bind"/>
    <property type="match status" value="1"/>
</dbReference>
<dbReference type="CDD" id="cd05254">
    <property type="entry name" value="dTDP_HR_like_SDR_e"/>
    <property type="match status" value="1"/>
</dbReference>
<name>A0A0U4WCF9_9BACL</name>
<comment type="function">
    <text evidence="2">Catalyzes the reduction of dTDP-6-deoxy-L-lyxo-4-hexulose to yield dTDP-L-rhamnose.</text>
</comment>
<organism evidence="3 4">
    <name type="scientific">Aneurinibacillus soli</name>
    <dbReference type="NCBI Taxonomy" id="1500254"/>
    <lineage>
        <taxon>Bacteria</taxon>
        <taxon>Bacillati</taxon>
        <taxon>Bacillota</taxon>
        <taxon>Bacilli</taxon>
        <taxon>Bacillales</taxon>
        <taxon>Paenibacillaceae</taxon>
        <taxon>Aneurinibacillus group</taxon>
        <taxon>Aneurinibacillus</taxon>
    </lineage>
</organism>
<dbReference type="AlphaFoldDB" id="A0A0U4WCF9"/>
<reference evidence="3 4" key="1">
    <citation type="submission" date="2015-12" db="EMBL/GenBank/DDBJ databases">
        <title>Genome sequence of Aneurinibacillus soli.</title>
        <authorList>
            <person name="Lee J.S."/>
            <person name="Lee K.C."/>
            <person name="Kim K.K."/>
            <person name="Lee B.W."/>
        </authorList>
    </citation>
    <scope>NUCLEOTIDE SEQUENCE [LARGE SCALE GENOMIC DNA]</scope>
    <source>
        <strain evidence="3 4">CB4</strain>
    </source>
</reference>
<dbReference type="UniPathway" id="UPA00124"/>
<dbReference type="RefSeq" id="WP_096463559.1">
    <property type="nucleotide sequence ID" value="NZ_AP017312.1"/>
</dbReference>
<comment type="similarity">
    <text evidence="1 2">Belongs to the dTDP-4-dehydrorhamnose reductase family.</text>
</comment>
<comment type="pathway">
    <text evidence="2">Carbohydrate biosynthesis; dTDP-L-rhamnose biosynthesis.</text>
</comment>
<dbReference type="InterPro" id="IPR005913">
    <property type="entry name" value="dTDP_dehydrorham_reduct"/>
</dbReference>
<dbReference type="KEGG" id="asoc:CB4_00647"/>
<dbReference type="EMBL" id="AP017312">
    <property type="protein sequence ID" value="BAU26520.1"/>
    <property type="molecule type" value="Genomic_DNA"/>
</dbReference>
<keyword evidence="2" id="KW-0521">NADP</keyword>
<evidence type="ECO:0000256" key="2">
    <source>
        <dbReference type="RuleBase" id="RU364082"/>
    </source>
</evidence>
<dbReference type="EC" id="1.1.1.133" evidence="2"/>
<keyword evidence="2 3" id="KW-0560">Oxidoreductase</keyword>
<evidence type="ECO:0000313" key="3">
    <source>
        <dbReference type="EMBL" id="BAU26520.1"/>
    </source>
</evidence>
<dbReference type="Gene3D" id="3.40.50.720">
    <property type="entry name" value="NAD(P)-binding Rossmann-like Domain"/>
    <property type="match status" value="1"/>
</dbReference>
<protein>
    <recommendedName>
        <fullName evidence="2">dTDP-4-dehydrorhamnose reductase</fullName>
        <ecNumber evidence="2">1.1.1.133</ecNumber>
    </recommendedName>
</protein>
<gene>
    <name evidence="3" type="primary">rmlD</name>
    <name evidence="3" type="ORF">CB4_00647</name>
</gene>
<dbReference type="GO" id="GO:0019305">
    <property type="term" value="P:dTDP-rhamnose biosynthetic process"/>
    <property type="evidence" value="ECO:0007669"/>
    <property type="project" value="UniProtKB-UniPathway"/>
</dbReference>
<evidence type="ECO:0000313" key="4">
    <source>
        <dbReference type="Proteomes" id="UP000217696"/>
    </source>
</evidence>
<dbReference type="Proteomes" id="UP000217696">
    <property type="component" value="Chromosome"/>
</dbReference>
<proteinExistence type="inferred from homology"/>
<keyword evidence="4" id="KW-1185">Reference proteome</keyword>
<accession>A0A0U4WCF9</accession>
<sequence>MTTVLVTGGMGQLGTDITRLLKGQGYDVYACGRDTLDITNQGQVQEVMRQVRPDVLIHTAAYTKVDQAEMDSDRAYLVNALGTRNVAIEVERYQARLIYISTDYVFDGAVDVPYSEFAPVNPVNVYGRSKWAGEEFIRQFCSRWFIVRTSWVYGKHGHNFVKTMLRLAETRSELRVVHDQLGTPTYTVDLAMFLLQLLETEVYGTYHASNSGVCSWYEFACAIFEEAGLAHIHVHPIPTVEYPLPALRPAYSVLDHMMIRLQGMDELRHWREALHSFMEESG</sequence>
<dbReference type="NCBIfam" id="TIGR01214">
    <property type="entry name" value="rmlD"/>
    <property type="match status" value="1"/>
</dbReference>
<dbReference type="InterPro" id="IPR036291">
    <property type="entry name" value="NAD(P)-bd_dom_sf"/>
</dbReference>
<dbReference type="OrthoDB" id="9803892at2"/>
<dbReference type="GO" id="GO:0005829">
    <property type="term" value="C:cytosol"/>
    <property type="evidence" value="ECO:0007669"/>
    <property type="project" value="TreeGrafter"/>
</dbReference>
<dbReference type="InterPro" id="IPR029903">
    <property type="entry name" value="RmlD-like-bd"/>
</dbReference>
<dbReference type="Gene3D" id="3.90.25.10">
    <property type="entry name" value="UDP-galactose 4-epimerase, domain 1"/>
    <property type="match status" value="1"/>
</dbReference>
<dbReference type="PANTHER" id="PTHR10491:SF4">
    <property type="entry name" value="METHIONINE ADENOSYLTRANSFERASE 2 SUBUNIT BETA"/>
    <property type="match status" value="1"/>
</dbReference>